<sequence length="38" mass="4593">MGTIAMHLLNPMSCYLKLILWFYDMKQMITTKMLQHFV</sequence>
<reference evidence="2 3" key="1">
    <citation type="submission" date="2011-10" db="EMBL/GenBank/DDBJ databases">
        <title>Genome Sequence of Commensalibacter intestini A911, isolated from Drosophila gut.</title>
        <authorList>
            <person name="Lee W.-J."/>
            <person name="Kim E.-K."/>
        </authorList>
    </citation>
    <scope>NUCLEOTIDE SEQUENCE [LARGE SCALE GENOMIC DNA]</scope>
    <source>
        <strain evidence="2 3">A911</strain>
    </source>
</reference>
<feature type="transmembrane region" description="Helical" evidence="1">
    <location>
        <begin position="6"/>
        <end position="23"/>
    </location>
</feature>
<evidence type="ECO:0000313" key="2">
    <source>
        <dbReference type="EMBL" id="EHD14364.1"/>
    </source>
</evidence>
<keyword evidence="1" id="KW-0472">Membrane</keyword>
<accession>G6EXX7</accession>
<evidence type="ECO:0000313" key="3">
    <source>
        <dbReference type="Proteomes" id="UP000005939"/>
    </source>
</evidence>
<protein>
    <submittedName>
        <fullName evidence="2">Uncharacterized protein</fullName>
    </submittedName>
</protein>
<dbReference type="AlphaFoldDB" id="G6EXX7"/>
<dbReference type="EMBL" id="AGFR01000003">
    <property type="protein sequence ID" value="EHD14364.1"/>
    <property type="molecule type" value="Genomic_DNA"/>
</dbReference>
<dbReference type="Proteomes" id="UP000005939">
    <property type="component" value="Unassembled WGS sequence"/>
</dbReference>
<keyword evidence="1" id="KW-0812">Transmembrane</keyword>
<organism evidence="2 3">
    <name type="scientific">Commensalibacter intestini A911</name>
    <dbReference type="NCBI Taxonomy" id="1088868"/>
    <lineage>
        <taxon>Bacteria</taxon>
        <taxon>Pseudomonadati</taxon>
        <taxon>Pseudomonadota</taxon>
        <taxon>Alphaproteobacteria</taxon>
        <taxon>Acetobacterales</taxon>
        <taxon>Acetobacteraceae</taxon>
    </lineage>
</organism>
<keyword evidence="1" id="KW-1133">Transmembrane helix</keyword>
<name>G6EXX7_9PROT</name>
<proteinExistence type="predicted"/>
<comment type="caution">
    <text evidence="2">The sequence shown here is derived from an EMBL/GenBank/DDBJ whole genome shotgun (WGS) entry which is preliminary data.</text>
</comment>
<gene>
    <name evidence="2" type="ORF">CIN_02970</name>
</gene>
<evidence type="ECO:0000256" key="1">
    <source>
        <dbReference type="SAM" id="Phobius"/>
    </source>
</evidence>